<dbReference type="EMBL" id="GGEC01022277">
    <property type="protein sequence ID" value="MBX02761.1"/>
    <property type="molecule type" value="Transcribed_RNA"/>
</dbReference>
<dbReference type="AlphaFoldDB" id="A0A2P2KAK8"/>
<accession>A0A2P2KAK8</accession>
<sequence length="37" mass="4275">MGLATCLTTLTDAMVPNLQGRYMKVHFKLKLRLPKWV</sequence>
<proteinExistence type="predicted"/>
<evidence type="ECO:0000313" key="1">
    <source>
        <dbReference type="EMBL" id="MBX02761.1"/>
    </source>
</evidence>
<name>A0A2P2KAK8_RHIMU</name>
<protein>
    <submittedName>
        <fullName evidence="1">Uncharacterized protein</fullName>
    </submittedName>
</protein>
<organism evidence="1">
    <name type="scientific">Rhizophora mucronata</name>
    <name type="common">Asiatic mangrove</name>
    <dbReference type="NCBI Taxonomy" id="61149"/>
    <lineage>
        <taxon>Eukaryota</taxon>
        <taxon>Viridiplantae</taxon>
        <taxon>Streptophyta</taxon>
        <taxon>Embryophyta</taxon>
        <taxon>Tracheophyta</taxon>
        <taxon>Spermatophyta</taxon>
        <taxon>Magnoliopsida</taxon>
        <taxon>eudicotyledons</taxon>
        <taxon>Gunneridae</taxon>
        <taxon>Pentapetalae</taxon>
        <taxon>rosids</taxon>
        <taxon>fabids</taxon>
        <taxon>Malpighiales</taxon>
        <taxon>Rhizophoraceae</taxon>
        <taxon>Rhizophora</taxon>
    </lineage>
</organism>
<reference evidence="1" key="1">
    <citation type="submission" date="2018-02" db="EMBL/GenBank/DDBJ databases">
        <title>Rhizophora mucronata_Transcriptome.</title>
        <authorList>
            <person name="Meera S.P."/>
            <person name="Sreeshan A."/>
            <person name="Augustine A."/>
        </authorList>
    </citation>
    <scope>NUCLEOTIDE SEQUENCE</scope>
    <source>
        <tissue evidence="1">Leaf</tissue>
    </source>
</reference>